<feature type="domain" description="Oxo-4-hydroxy-4-carboxy-5-ureidoimidazoline decarboxylase" evidence="2">
    <location>
        <begin position="22"/>
        <end position="146"/>
    </location>
</feature>
<sequence>MTSLPPIEHVLSSTADPNSPLAQALAILFEPTPTLFSELVPGLVSHIASRSTPITSYSELIDASLDVIATWDDDLKAQFIAGHPRIGEVKGLSHLSAKEQAATATPPEVLARLAHLNACYEHVYPGLRYITFVNGRSRAAIKDEMEGVLGVEPSLSAGQPSASSIAVVQTGTKEWKDELERAVVDIGKIAQSRLKALGST</sequence>
<keyword evidence="4" id="KW-1185">Reference proteome</keyword>
<reference evidence="3 4" key="1">
    <citation type="submission" date="2017-04" db="EMBL/GenBank/DDBJ databases">
        <title>Genome Sequence of the Model Brown-Rot Fungus Postia placenta SB12.</title>
        <authorList>
            <consortium name="DOE Joint Genome Institute"/>
            <person name="Gaskell J."/>
            <person name="Kersten P."/>
            <person name="Larrondo L.F."/>
            <person name="Canessa P."/>
            <person name="Martinez D."/>
            <person name="Hibbett D."/>
            <person name="Schmoll M."/>
            <person name="Kubicek C.P."/>
            <person name="Martinez A.T."/>
            <person name="Yadav J."/>
            <person name="Master E."/>
            <person name="Magnuson J.K."/>
            <person name="James T."/>
            <person name="Yaver D."/>
            <person name="Berka R."/>
            <person name="Labutti K."/>
            <person name="Lipzen A."/>
            <person name="Aerts A."/>
            <person name="Barry K."/>
            <person name="Henrissat B."/>
            <person name="Blanchette R."/>
            <person name="Grigoriev I."/>
            <person name="Cullen D."/>
        </authorList>
    </citation>
    <scope>NUCLEOTIDE SEQUENCE [LARGE SCALE GENOMIC DNA]</scope>
    <source>
        <strain evidence="3 4">MAD-698-R-SB12</strain>
    </source>
</reference>
<dbReference type="EMBL" id="KZ110594">
    <property type="protein sequence ID" value="OSX64268.1"/>
    <property type="molecule type" value="Genomic_DNA"/>
</dbReference>
<dbReference type="RefSeq" id="XP_024341062.1">
    <property type="nucleotide sequence ID" value="XM_024478734.1"/>
</dbReference>
<dbReference type="Proteomes" id="UP000194127">
    <property type="component" value="Unassembled WGS sequence"/>
</dbReference>
<dbReference type="GeneID" id="36323684"/>
<keyword evidence="1" id="KW-0659">Purine metabolism</keyword>
<dbReference type="InterPro" id="IPR036778">
    <property type="entry name" value="OHCU_decarboxylase_sf"/>
</dbReference>
<dbReference type="InterPro" id="IPR018020">
    <property type="entry name" value="OHCU_decarboxylase"/>
</dbReference>
<accession>A0A1X6N6K6</accession>
<dbReference type="AlphaFoldDB" id="A0A1X6N6K6"/>
<dbReference type="GO" id="GO:0006144">
    <property type="term" value="P:purine nucleobase metabolic process"/>
    <property type="evidence" value="ECO:0007669"/>
    <property type="project" value="UniProtKB-KW"/>
</dbReference>
<dbReference type="OrthoDB" id="5398391at2759"/>
<dbReference type="Pfam" id="PF09349">
    <property type="entry name" value="OHCU_decarbox"/>
    <property type="match status" value="1"/>
</dbReference>
<proteinExistence type="predicted"/>
<evidence type="ECO:0000259" key="2">
    <source>
        <dbReference type="Pfam" id="PF09349"/>
    </source>
</evidence>
<evidence type="ECO:0000313" key="3">
    <source>
        <dbReference type="EMBL" id="OSX64268.1"/>
    </source>
</evidence>
<protein>
    <recommendedName>
        <fullName evidence="2">Oxo-4-hydroxy-4-carboxy-5-ureidoimidazoline decarboxylase domain-containing protein</fullName>
    </recommendedName>
</protein>
<dbReference type="Gene3D" id="1.10.3330.10">
    <property type="entry name" value="Oxo-4-hydroxy-4-carboxy-5-ureidoimidazoline decarboxylase"/>
    <property type="match status" value="1"/>
</dbReference>
<dbReference type="SUPFAM" id="SSF158694">
    <property type="entry name" value="UraD-Like"/>
    <property type="match status" value="1"/>
</dbReference>
<evidence type="ECO:0000256" key="1">
    <source>
        <dbReference type="ARBA" id="ARBA00022631"/>
    </source>
</evidence>
<dbReference type="PANTHER" id="PTHR37987">
    <property type="entry name" value="CHROMOSOME 9, WHOLE GENOME SHOTGUN SEQUENCE"/>
    <property type="match status" value="1"/>
</dbReference>
<dbReference type="PANTHER" id="PTHR37987:SF1">
    <property type="entry name" value="OXO-4-HYDROXY-4-CARBOXY-5-UREIDOIMIDAZOLINE DECARBOXYLASE DOMAIN-CONTAINING PROTEIN"/>
    <property type="match status" value="1"/>
</dbReference>
<evidence type="ECO:0000313" key="4">
    <source>
        <dbReference type="Proteomes" id="UP000194127"/>
    </source>
</evidence>
<gene>
    <name evidence="3" type="ORF">POSPLADRAFT_1045358</name>
</gene>
<name>A0A1X6N6K6_9APHY</name>
<organism evidence="3 4">
    <name type="scientific">Postia placenta MAD-698-R-SB12</name>
    <dbReference type="NCBI Taxonomy" id="670580"/>
    <lineage>
        <taxon>Eukaryota</taxon>
        <taxon>Fungi</taxon>
        <taxon>Dikarya</taxon>
        <taxon>Basidiomycota</taxon>
        <taxon>Agaricomycotina</taxon>
        <taxon>Agaricomycetes</taxon>
        <taxon>Polyporales</taxon>
        <taxon>Adustoporiaceae</taxon>
        <taxon>Rhodonia</taxon>
    </lineage>
</organism>